<dbReference type="InterPro" id="IPR012701">
    <property type="entry name" value="CP_lyase_PhnL"/>
</dbReference>
<dbReference type="PROSITE" id="PS00211">
    <property type="entry name" value="ABC_TRANSPORTER_1"/>
    <property type="match status" value="1"/>
</dbReference>
<dbReference type="GO" id="GO:0005524">
    <property type="term" value="F:ATP binding"/>
    <property type="evidence" value="ECO:0007669"/>
    <property type="project" value="UniProtKB-KW"/>
</dbReference>
<keyword evidence="7" id="KW-1185">Reference proteome</keyword>
<evidence type="ECO:0000256" key="2">
    <source>
        <dbReference type="ARBA" id="ARBA00022475"/>
    </source>
</evidence>
<dbReference type="PANTHER" id="PTHR42798">
    <property type="entry name" value="LIPOPROTEIN-RELEASING SYSTEM ATP-BINDING PROTEIN LOLD"/>
    <property type="match status" value="1"/>
</dbReference>
<dbReference type="Proteomes" id="UP000599523">
    <property type="component" value="Unassembled WGS sequence"/>
</dbReference>
<dbReference type="GO" id="GO:0016887">
    <property type="term" value="F:ATP hydrolysis activity"/>
    <property type="evidence" value="ECO:0007669"/>
    <property type="project" value="InterPro"/>
</dbReference>
<dbReference type="Gene3D" id="3.40.50.300">
    <property type="entry name" value="P-loop containing nucleotide triphosphate hydrolases"/>
    <property type="match status" value="1"/>
</dbReference>
<dbReference type="InterPro" id="IPR003593">
    <property type="entry name" value="AAA+_ATPase"/>
</dbReference>
<dbReference type="InterPro" id="IPR017871">
    <property type="entry name" value="ABC_transporter-like_CS"/>
</dbReference>
<dbReference type="InterPro" id="IPR003439">
    <property type="entry name" value="ABC_transporter-like_ATP-bd"/>
</dbReference>
<evidence type="ECO:0000313" key="6">
    <source>
        <dbReference type="EMBL" id="NMG04963.1"/>
    </source>
</evidence>
<dbReference type="PROSITE" id="PS50893">
    <property type="entry name" value="ABC_TRANSPORTER_2"/>
    <property type="match status" value="1"/>
</dbReference>
<evidence type="ECO:0000256" key="4">
    <source>
        <dbReference type="ARBA" id="ARBA00022840"/>
    </source>
</evidence>
<organism evidence="6 7">
    <name type="scientific">Azoarcus taiwanensis</name>
    <dbReference type="NCBI Taxonomy" id="666964"/>
    <lineage>
        <taxon>Bacteria</taxon>
        <taxon>Pseudomonadati</taxon>
        <taxon>Pseudomonadota</taxon>
        <taxon>Betaproteobacteria</taxon>
        <taxon>Rhodocyclales</taxon>
        <taxon>Zoogloeaceae</taxon>
        <taxon>Azoarcus</taxon>
    </lineage>
</organism>
<dbReference type="RefSeq" id="WP_168989587.1">
    <property type="nucleotide sequence ID" value="NZ_CAWPHM010000089.1"/>
</dbReference>
<keyword evidence="2" id="KW-1003">Cell membrane</keyword>
<keyword evidence="6" id="KW-0456">Lyase</keyword>
<dbReference type="NCBIfam" id="TIGR02324">
    <property type="entry name" value="CP_lyasePhnL"/>
    <property type="match status" value="1"/>
</dbReference>
<evidence type="ECO:0000256" key="3">
    <source>
        <dbReference type="ARBA" id="ARBA00022741"/>
    </source>
</evidence>
<comment type="caution">
    <text evidence="6">The sequence shown here is derived from an EMBL/GenBank/DDBJ whole genome shotgun (WGS) entry which is preliminary data.</text>
</comment>
<evidence type="ECO:0000256" key="1">
    <source>
        <dbReference type="ARBA" id="ARBA00005417"/>
    </source>
</evidence>
<name>A0A972F9S8_9RHOO</name>
<dbReference type="SMART" id="SM00382">
    <property type="entry name" value="AAA"/>
    <property type="match status" value="1"/>
</dbReference>
<feature type="domain" description="ABC transporter" evidence="5">
    <location>
        <begin position="8"/>
        <end position="229"/>
    </location>
</feature>
<keyword evidence="4" id="KW-0067">ATP-binding</keyword>
<accession>A0A972F9S8</accession>
<dbReference type="InterPro" id="IPR027417">
    <property type="entry name" value="P-loop_NTPase"/>
</dbReference>
<keyword evidence="3" id="KW-0547">Nucleotide-binding</keyword>
<comment type="similarity">
    <text evidence="1">Belongs to the ABC transporter superfamily.</text>
</comment>
<evidence type="ECO:0000259" key="5">
    <source>
        <dbReference type="PROSITE" id="PS50893"/>
    </source>
</evidence>
<proteinExistence type="inferred from homology"/>
<dbReference type="SUPFAM" id="SSF52540">
    <property type="entry name" value="P-loop containing nucleoside triphosphate hydrolases"/>
    <property type="match status" value="1"/>
</dbReference>
<evidence type="ECO:0000313" key="7">
    <source>
        <dbReference type="Proteomes" id="UP000599523"/>
    </source>
</evidence>
<sequence length="235" mass="25593">MEDQSIMLEARDLAKCFTLHMQGGVDIPVFESAALSVRAGDCLVLAGPSGAGKSTLLRCLYGNYLAQAGSIRVRHCGGMVELVGAEPRVILNVRRLTLGYVSQFLRVIPRVSTLDLVMEPLLSRGLTKEEARERAEALLARLNIPRTLWQLAPSTFSGGEQQRVNIARGLIADYPVMLLDEPTASLDATNRKTVIELIHDALARGTAVVGIFHDDAVRNAVCTHSYDVTRDRLAA</sequence>
<protein>
    <submittedName>
        <fullName evidence="6">Phosphonate C-P lyase system protein PhnL</fullName>
    </submittedName>
</protein>
<dbReference type="Pfam" id="PF00005">
    <property type="entry name" value="ABC_tran"/>
    <property type="match status" value="1"/>
</dbReference>
<dbReference type="PANTHER" id="PTHR42798:SF7">
    <property type="entry name" value="ALPHA-D-RIBOSE 1-METHYLPHOSPHONATE 5-TRIPHOSPHATE SYNTHASE SUBUNIT PHNL"/>
    <property type="match status" value="1"/>
</dbReference>
<dbReference type="EMBL" id="WTVM01000180">
    <property type="protein sequence ID" value="NMG04963.1"/>
    <property type="molecule type" value="Genomic_DNA"/>
</dbReference>
<dbReference type="AlphaFoldDB" id="A0A972F9S8"/>
<reference evidence="6" key="1">
    <citation type="submission" date="2019-12" db="EMBL/GenBank/DDBJ databases">
        <title>Comparative genomics gives insights into the taxonomy of the Azoarcus-Aromatoleum group and reveals separate origins of nif in the plant-associated Azoarcus and non-plant-associated Aromatoleum sub-groups.</title>
        <authorList>
            <person name="Lafos M."/>
            <person name="Maluk M."/>
            <person name="Batista M."/>
            <person name="Junghare M."/>
            <person name="Carmona M."/>
            <person name="Faoro H."/>
            <person name="Cruz L.M."/>
            <person name="Battistoni F."/>
            <person name="De Souza E."/>
            <person name="Pedrosa F."/>
            <person name="Chen W.-M."/>
            <person name="Poole P.S."/>
            <person name="Dixon R.A."/>
            <person name="James E.K."/>
        </authorList>
    </citation>
    <scope>NUCLEOTIDE SEQUENCE</scope>
    <source>
        <strain evidence="6">NSC3</strain>
    </source>
</reference>
<dbReference type="GO" id="GO:0016829">
    <property type="term" value="F:lyase activity"/>
    <property type="evidence" value="ECO:0007669"/>
    <property type="project" value="UniProtKB-KW"/>
</dbReference>
<keyword evidence="2" id="KW-0472">Membrane</keyword>
<gene>
    <name evidence="6" type="primary">phnL</name>
    <name evidence="6" type="ORF">GPA21_18605</name>
</gene>